<dbReference type="GO" id="GO:0006412">
    <property type="term" value="P:translation"/>
    <property type="evidence" value="ECO:0007669"/>
    <property type="project" value="UniProtKB-UniRule"/>
</dbReference>
<keyword evidence="4 6" id="KW-0689">Ribosomal protein</keyword>
<evidence type="ECO:0000313" key="11">
    <source>
        <dbReference type="EMBL" id="NCU62510.1"/>
    </source>
</evidence>
<dbReference type="GO" id="GO:0005840">
    <property type="term" value="C:ribosome"/>
    <property type="evidence" value="ECO:0007669"/>
    <property type="project" value="UniProtKB-KW"/>
</dbReference>
<evidence type="ECO:0000256" key="6">
    <source>
        <dbReference type="HAMAP-Rule" id="MF_01369"/>
    </source>
</evidence>
<comment type="caution">
    <text evidence="11">The sequence shown here is derived from an EMBL/GenBank/DDBJ whole genome shotgun (WGS) entry which is preliminary data.</text>
</comment>
<gene>
    <name evidence="6" type="primary">rplW</name>
    <name evidence="8" type="ORF">EBV32_01310</name>
    <name evidence="11" type="ORF">EBV78_00205</name>
    <name evidence="9" type="ORF">EBX29_00010</name>
    <name evidence="10" type="ORF">EBX74_00345</name>
</gene>
<keyword evidence="3 6" id="KW-0694">RNA-binding</keyword>
<dbReference type="NCBIfam" id="NF004363">
    <property type="entry name" value="PRK05738.2-4"/>
    <property type="match status" value="1"/>
</dbReference>
<dbReference type="SUPFAM" id="SSF54189">
    <property type="entry name" value="Ribosomal proteins S24e, L23 and L15e"/>
    <property type="match status" value="1"/>
</dbReference>
<evidence type="ECO:0000313" key="12">
    <source>
        <dbReference type="Proteomes" id="UP000572953"/>
    </source>
</evidence>
<evidence type="ECO:0000313" key="9">
    <source>
        <dbReference type="EMBL" id="NCU50159.1"/>
    </source>
</evidence>
<evidence type="ECO:0000256" key="4">
    <source>
        <dbReference type="ARBA" id="ARBA00022980"/>
    </source>
</evidence>
<keyword evidence="2 6" id="KW-0699">rRNA-binding</keyword>
<dbReference type="Proteomes" id="UP000572953">
    <property type="component" value="Unassembled WGS sequence"/>
</dbReference>
<dbReference type="GO" id="GO:0019843">
    <property type="term" value="F:rRNA binding"/>
    <property type="evidence" value="ECO:0007669"/>
    <property type="project" value="UniProtKB-UniRule"/>
</dbReference>
<dbReference type="Proteomes" id="UP000713222">
    <property type="component" value="Unassembled WGS sequence"/>
</dbReference>
<comment type="function">
    <text evidence="6">One of the early assembly proteins it binds 23S rRNA. One of the proteins that surrounds the polypeptide exit tunnel on the outside of the ribosome. Forms the main docking site for trigger factor binding to the ribosome.</text>
</comment>
<dbReference type="EMBL" id="RGGN01000003">
    <property type="protein sequence ID" value="NCU62510.1"/>
    <property type="molecule type" value="Genomic_DNA"/>
</dbReference>
<dbReference type="EMBL" id="RGMI01000001">
    <property type="protein sequence ID" value="NCU50159.1"/>
    <property type="molecule type" value="Genomic_DNA"/>
</dbReference>
<evidence type="ECO:0000313" key="10">
    <source>
        <dbReference type="EMBL" id="NCU52753.1"/>
    </source>
</evidence>
<dbReference type="HAMAP" id="MF_01369_B">
    <property type="entry name" value="Ribosomal_uL23_B"/>
    <property type="match status" value="1"/>
</dbReference>
<comment type="subunit">
    <text evidence="6">Part of the 50S ribosomal subunit. Contacts protein L29, and trigger factor when it is bound to the ribosome.</text>
</comment>
<dbReference type="InterPro" id="IPR012678">
    <property type="entry name" value="Ribosomal_uL23/eL15/eS24_sf"/>
</dbReference>
<dbReference type="EMBL" id="RGET01000010">
    <property type="protein sequence ID" value="NBN87717.1"/>
    <property type="molecule type" value="Genomic_DNA"/>
</dbReference>
<dbReference type="Proteomes" id="UP000747791">
    <property type="component" value="Unassembled WGS sequence"/>
</dbReference>
<keyword evidence="5 6" id="KW-0687">Ribonucleoprotein</keyword>
<evidence type="ECO:0000256" key="3">
    <source>
        <dbReference type="ARBA" id="ARBA00022884"/>
    </source>
</evidence>
<dbReference type="EMBL" id="RGOB01000004">
    <property type="protein sequence ID" value="NCU52753.1"/>
    <property type="molecule type" value="Genomic_DNA"/>
</dbReference>
<dbReference type="PANTHER" id="PTHR11620">
    <property type="entry name" value="60S RIBOSOMAL PROTEIN L23A"/>
    <property type="match status" value="1"/>
</dbReference>
<dbReference type="AlphaFoldDB" id="A0A845S4J3"/>
<evidence type="ECO:0000313" key="8">
    <source>
        <dbReference type="EMBL" id="NBN87717.1"/>
    </source>
</evidence>
<accession>A0A845S4J3</accession>
<organism evidence="11 12">
    <name type="scientific">Candidatus Fonsibacter lacus</name>
    <dbReference type="NCBI Taxonomy" id="2576439"/>
    <lineage>
        <taxon>Bacteria</taxon>
        <taxon>Pseudomonadati</taxon>
        <taxon>Pseudomonadota</taxon>
        <taxon>Alphaproteobacteria</taxon>
        <taxon>Candidatus Pelagibacterales</taxon>
        <taxon>Candidatus Pelagibacterales incertae sedis</taxon>
        <taxon>Candidatus Fonsibacter</taxon>
    </lineage>
</organism>
<dbReference type="GO" id="GO:1990904">
    <property type="term" value="C:ribonucleoprotein complex"/>
    <property type="evidence" value="ECO:0007669"/>
    <property type="project" value="UniProtKB-KW"/>
</dbReference>
<evidence type="ECO:0000256" key="7">
    <source>
        <dbReference type="RuleBase" id="RU003934"/>
    </source>
</evidence>
<dbReference type="PROSITE" id="PS00050">
    <property type="entry name" value="RIBOSOMAL_L23"/>
    <property type="match status" value="1"/>
</dbReference>
<sequence length="100" mass="11210">MKKRADNYSYDIILEPVVTEKSTNLSSLNKVVFKVAPFATKANIKKSIEKLFKVNVIKVNTINLHPRFKMVRGRVAKSSGYKKAIVTLKKGQSIDITTGI</sequence>
<evidence type="ECO:0000256" key="5">
    <source>
        <dbReference type="ARBA" id="ARBA00023274"/>
    </source>
</evidence>
<protein>
    <recommendedName>
        <fullName evidence="6">Large ribosomal subunit protein uL23</fullName>
    </recommendedName>
</protein>
<dbReference type="Proteomes" id="UP000699985">
    <property type="component" value="Unassembled WGS sequence"/>
</dbReference>
<evidence type="ECO:0000256" key="2">
    <source>
        <dbReference type="ARBA" id="ARBA00022730"/>
    </source>
</evidence>
<dbReference type="Gene3D" id="3.30.70.330">
    <property type="match status" value="1"/>
</dbReference>
<dbReference type="Pfam" id="PF00276">
    <property type="entry name" value="Ribosomal_L23"/>
    <property type="match status" value="1"/>
</dbReference>
<name>A0A845S4J3_9PROT</name>
<proteinExistence type="inferred from homology"/>
<dbReference type="InterPro" id="IPR001014">
    <property type="entry name" value="Ribosomal_uL23_CS"/>
</dbReference>
<comment type="similarity">
    <text evidence="1 6 7">Belongs to the universal ribosomal protein uL23 family.</text>
</comment>
<reference evidence="11 12" key="1">
    <citation type="submission" date="2018-10" db="EMBL/GenBank/DDBJ databases">
        <title>Iterative Subtractive Binning of Freshwater Chronoseries Metagenomes Recovers Nearly Complete Genomes from over Four Hundred Novel Species.</title>
        <authorList>
            <person name="Rodriguez-R L.M."/>
            <person name="Tsementzi D."/>
            <person name="Luo C."/>
            <person name="Konstantinidis K.T."/>
        </authorList>
    </citation>
    <scope>NUCLEOTIDE SEQUENCE [LARGE SCALE GENOMIC DNA]</scope>
    <source>
        <strain evidence="11">WB7_2B_003</strain>
        <strain evidence="8">WB7_6_001</strain>
        <strain evidence="9">WB8_1A_003</strain>
        <strain evidence="10">WB8_2A_004</strain>
    </source>
</reference>
<evidence type="ECO:0000256" key="1">
    <source>
        <dbReference type="ARBA" id="ARBA00006700"/>
    </source>
</evidence>
<dbReference type="GO" id="GO:0003735">
    <property type="term" value="F:structural constituent of ribosome"/>
    <property type="evidence" value="ECO:0007669"/>
    <property type="project" value="InterPro"/>
</dbReference>
<dbReference type="InterPro" id="IPR013025">
    <property type="entry name" value="Ribosomal_uL23-like"/>
</dbReference>
<dbReference type="InterPro" id="IPR012677">
    <property type="entry name" value="Nucleotide-bd_a/b_plait_sf"/>
</dbReference>
<dbReference type="FunFam" id="3.30.70.330:FF:000001">
    <property type="entry name" value="50S ribosomal protein L23"/>
    <property type="match status" value="1"/>
</dbReference>